<dbReference type="PANTHER" id="PTHR43072">
    <property type="entry name" value="N-ACETYLTRANSFERASE"/>
    <property type="match status" value="1"/>
</dbReference>
<proteinExistence type="predicted"/>
<reference evidence="4" key="1">
    <citation type="submission" date="2023-03" db="EMBL/GenBank/DDBJ databases">
        <title>Massive genome expansion in bonnet fungi (Mycena s.s.) driven by repeated elements and novel gene families across ecological guilds.</title>
        <authorList>
            <consortium name="Lawrence Berkeley National Laboratory"/>
            <person name="Harder C.B."/>
            <person name="Miyauchi S."/>
            <person name="Viragh M."/>
            <person name="Kuo A."/>
            <person name="Thoen E."/>
            <person name="Andreopoulos B."/>
            <person name="Lu D."/>
            <person name="Skrede I."/>
            <person name="Drula E."/>
            <person name="Henrissat B."/>
            <person name="Morin E."/>
            <person name="Kohler A."/>
            <person name="Barry K."/>
            <person name="LaButti K."/>
            <person name="Morin E."/>
            <person name="Salamov A."/>
            <person name="Lipzen A."/>
            <person name="Mereny Z."/>
            <person name="Hegedus B."/>
            <person name="Baldrian P."/>
            <person name="Stursova M."/>
            <person name="Weitz H."/>
            <person name="Taylor A."/>
            <person name="Grigoriev I.V."/>
            <person name="Nagy L.G."/>
            <person name="Martin F."/>
            <person name="Kauserud H."/>
        </authorList>
    </citation>
    <scope>NUCLEOTIDE SEQUENCE</scope>
    <source>
        <strain evidence="4">CBHHK182m</strain>
    </source>
</reference>
<evidence type="ECO:0000259" key="3">
    <source>
        <dbReference type="PROSITE" id="PS51186"/>
    </source>
</evidence>
<evidence type="ECO:0000256" key="1">
    <source>
        <dbReference type="ARBA" id="ARBA00022679"/>
    </source>
</evidence>
<dbReference type="Gene3D" id="3.40.630.30">
    <property type="match status" value="1"/>
</dbReference>
<dbReference type="InterPro" id="IPR000182">
    <property type="entry name" value="GNAT_dom"/>
</dbReference>
<dbReference type="Pfam" id="PF00583">
    <property type="entry name" value="Acetyltransf_1"/>
    <property type="match status" value="1"/>
</dbReference>
<dbReference type="EMBL" id="JARKIB010000112">
    <property type="protein sequence ID" value="KAJ7738365.1"/>
    <property type="molecule type" value="Genomic_DNA"/>
</dbReference>
<gene>
    <name evidence="4" type="ORF">B0H16DRAFT_96982</name>
</gene>
<dbReference type="AlphaFoldDB" id="A0AAD7IBT6"/>
<evidence type="ECO:0000313" key="4">
    <source>
        <dbReference type="EMBL" id="KAJ7738365.1"/>
    </source>
</evidence>
<feature type="domain" description="N-acetyltransferase" evidence="3">
    <location>
        <begin position="1"/>
        <end position="185"/>
    </location>
</feature>
<keyword evidence="2" id="KW-0012">Acyltransferase</keyword>
<dbReference type="CDD" id="cd04301">
    <property type="entry name" value="NAT_SF"/>
    <property type="match status" value="1"/>
</dbReference>
<dbReference type="GO" id="GO:0016747">
    <property type="term" value="F:acyltransferase activity, transferring groups other than amino-acyl groups"/>
    <property type="evidence" value="ECO:0007669"/>
    <property type="project" value="InterPro"/>
</dbReference>
<organism evidence="4 5">
    <name type="scientific">Mycena metata</name>
    <dbReference type="NCBI Taxonomy" id="1033252"/>
    <lineage>
        <taxon>Eukaryota</taxon>
        <taxon>Fungi</taxon>
        <taxon>Dikarya</taxon>
        <taxon>Basidiomycota</taxon>
        <taxon>Agaricomycotina</taxon>
        <taxon>Agaricomycetes</taxon>
        <taxon>Agaricomycetidae</taxon>
        <taxon>Agaricales</taxon>
        <taxon>Marasmiineae</taxon>
        <taxon>Mycenaceae</taxon>
        <taxon>Mycena</taxon>
    </lineage>
</organism>
<protein>
    <submittedName>
        <fullName evidence="4">Acyl-CoA N-acyltransferase</fullName>
    </submittedName>
</protein>
<name>A0AAD7IBT6_9AGAR</name>
<evidence type="ECO:0000313" key="5">
    <source>
        <dbReference type="Proteomes" id="UP001215598"/>
    </source>
</evidence>
<comment type="caution">
    <text evidence="4">The sequence shown here is derived from an EMBL/GenBank/DDBJ whole genome shotgun (WGS) entry which is preliminary data.</text>
</comment>
<dbReference type="PANTHER" id="PTHR43072:SF23">
    <property type="entry name" value="UPF0039 PROTEIN C11D3.02C"/>
    <property type="match status" value="1"/>
</dbReference>
<keyword evidence="1" id="KW-0808">Transferase</keyword>
<dbReference type="SUPFAM" id="SSF55729">
    <property type="entry name" value="Acyl-CoA N-acyltransferases (Nat)"/>
    <property type="match status" value="1"/>
</dbReference>
<evidence type="ECO:0000256" key="2">
    <source>
        <dbReference type="ARBA" id="ARBA00023315"/>
    </source>
</evidence>
<dbReference type="InterPro" id="IPR016181">
    <property type="entry name" value="Acyl_CoA_acyltransferase"/>
</dbReference>
<sequence length="194" mass="21909">MDTRLAKESDILQITDIMNHYIQSSVATFRTEVLPASAIVENYLALRDQGFPYLVAVRENSSFVLGYAYASGYRMPSHKAYCHTVEITVFVHPEHQTIGVGTMLLRKLLYMLKNPDSLQDWALSSAPVVSEVLCIMALDPDGREAGYGLRDWYINFGFEEVGRLKRVGFKFGKWIDTLILQMSLKDSEGIEGMS</sequence>
<keyword evidence="5" id="KW-1185">Reference proteome</keyword>
<dbReference type="PROSITE" id="PS51186">
    <property type="entry name" value="GNAT"/>
    <property type="match status" value="1"/>
</dbReference>
<dbReference type="Proteomes" id="UP001215598">
    <property type="component" value="Unassembled WGS sequence"/>
</dbReference>
<accession>A0AAD7IBT6</accession>